<dbReference type="Proteomes" id="UP000178771">
    <property type="component" value="Unassembled WGS sequence"/>
</dbReference>
<proteinExistence type="predicted"/>
<protein>
    <submittedName>
        <fullName evidence="1">Uncharacterized protein</fullName>
    </submittedName>
</protein>
<sequence>MAVFTRDSKNNRARSYKYLERSIKLPVQSLTSAKVVPEEVVKESEDIDVQSEATTQSQETKLVLGANIFIPNIWLPDKLYRYLRKYS</sequence>
<gene>
    <name evidence="1" type="ORF">A2982_02975</name>
</gene>
<accession>A0A1F4V1N7</accession>
<evidence type="ECO:0000313" key="1">
    <source>
        <dbReference type="EMBL" id="OGC51125.1"/>
    </source>
</evidence>
<reference evidence="1 2" key="1">
    <citation type="journal article" date="2016" name="Nat. Commun.">
        <title>Thousands of microbial genomes shed light on interconnected biogeochemical processes in an aquifer system.</title>
        <authorList>
            <person name="Anantharaman K."/>
            <person name="Brown C.T."/>
            <person name="Hug L.A."/>
            <person name="Sharon I."/>
            <person name="Castelle C.J."/>
            <person name="Probst A.J."/>
            <person name="Thomas B.C."/>
            <person name="Singh A."/>
            <person name="Wilkins M.J."/>
            <person name="Karaoz U."/>
            <person name="Brodie E.L."/>
            <person name="Williams K.H."/>
            <person name="Hubbard S.S."/>
            <person name="Banfield J.F."/>
        </authorList>
    </citation>
    <scope>NUCLEOTIDE SEQUENCE [LARGE SCALE GENOMIC DNA]</scope>
</reference>
<organism evidence="1 2">
    <name type="scientific">candidate division WWE3 bacterium RIFCSPLOWO2_01_FULL_39_13</name>
    <dbReference type="NCBI Taxonomy" id="1802624"/>
    <lineage>
        <taxon>Bacteria</taxon>
        <taxon>Katanobacteria</taxon>
    </lineage>
</organism>
<name>A0A1F4V1N7_UNCKA</name>
<dbReference type="EMBL" id="MEVH01000030">
    <property type="protein sequence ID" value="OGC51125.1"/>
    <property type="molecule type" value="Genomic_DNA"/>
</dbReference>
<comment type="caution">
    <text evidence="1">The sequence shown here is derived from an EMBL/GenBank/DDBJ whole genome shotgun (WGS) entry which is preliminary data.</text>
</comment>
<evidence type="ECO:0000313" key="2">
    <source>
        <dbReference type="Proteomes" id="UP000178771"/>
    </source>
</evidence>
<dbReference type="AlphaFoldDB" id="A0A1F4V1N7"/>